<dbReference type="PANTHER" id="PTHR23236">
    <property type="entry name" value="EUKARYOTIC TRANSLATION INITIATION FACTOR 4B/4H"/>
    <property type="match status" value="1"/>
</dbReference>
<dbReference type="RefSeq" id="XP_018485854.2">
    <property type="nucleotide sequence ID" value="XM_018630352.2"/>
</dbReference>
<evidence type="ECO:0000259" key="4">
    <source>
        <dbReference type="PROSITE" id="PS50102"/>
    </source>
</evidence>
<dbReference type="CDD" id="cd12450">
    <property type="entry name" value="RRM1_NUCLs"/>
    <property type="match status" value="1"/>
</dbReference>
<feature type="region of interest" description="Disordered" evidence="3">
    <location>
        <begin position="20"/>
        <end position="214"/>
    </location>
</feature>
<dbReference type="PANTHER" id="PTHR23236:SF53">
    <property type="entry name" value="RRM DOMAIN-CONTAINING PROTEIN"/>
    <property type="match status" value="1"/>
</dbReference>
<feature type="domain" description="RRM" evidence="4">
    <location>
        <begin position="215"/>
        <end position="292"/>
    </location>
</feature>
<dbReference type="Proteomes" id="UP000504610">
    <property type="component" value="Chromosome 5"/>
</dbReference>
<evidence type="ECO:0000313" key="5">
    <source>
        <dbReference type="Proteomes" id="UP000504610"/>
    </source>
</evidence>
<dbReference type="CDD" id="cd12451">
    <property type="entry name" value="RRM2_NUCLs"/>
    <property type="match status" value="1"/>
</dbReference>
<accession>A0A6J0NMH6</accession>
<feature type="compositionally biased region" description="Low complexity" evidence="3">
    <location>
        <begin position="155"/>
        <end position="169"/>
    </location>
</feature>
<dbReference type="InterPro" id="IPR035979">
    <property type="entry name" value="RBD_domain_sf"/>
</dbReference>
<feature type="compositionally biased region" description="Acidic residues" evidence="3">
    <location>
        <begin position="170"/>
        <end position="183"/>
    </location>
</feature>
<evidence type="ECO:0000256" key="2">
    <source>
        <dbReference type="PROSITE-ProRule" id="PRU00176"/>
    </source>
</evidence>
<dbReference type="InterPro" id="IPR034350">
    <property type="entry name" value="NUCL_RRM2"/>
</dbReference>
<dbReference type="Gene3D" id="3.30.70.330">
    <property type="match status" value="2"/>
</dbReference>
<feature type="compositionally biased region" description="Basic and acidic residues" evidence="3">
    <location>
        <begin position="51"/>
        <end position="65"/>
    </location>
</feature>
<dbReference type="GO" id="GO:0008143">
    <property type="term" value="F:poly(A) binding"/>
    <property type="evidence" value="ECO:0007669"/>
    <property type="project" value="TreeGrafter"/>
</dbReference>
<dbReference type="AlphaFoldDB" id="A0A6J0NMH6"/>
<name>A0A6J0NMH6_RAPSA</name>
<feature type="compositionally biased region" description="Acidic residues" evidence="3">
    <location>
        <begin position="101"/>
        <end position="112"/>
    </location>
</feature>
<dbReference type="InterPro" id="IPR034349">
    <property type="entry name" value="NUCL_RRM1"/>
</dbReference>
<reference evidence="6" key="2">
    <citation type="submission" date="2025-08" db="UniProtKB">
        <authorList>
            <consortium name="RefSeq"/>
        </authorList>
    </citation>
    <scope>IDENTIFICATION</scope>
    <source>
        <tissue evidence="6">Leaf</tissue>
    </source>
</reference>
<dbReference type="PROSITE" id="PS50102">
    <property type="entry name" value="RRM"/>
    <property type="match status" value="2"/>
</dbReference>
<evidence type="ECO:0000256" key="1">
    <source>
        <dbReference type="ARBA" id="ARBA00022884"/>
    </source>
</evidence>
<protein>
    <submittedName>
        <fullName evidence="6">Nucleolin 1</fullName>
    </submittedName>
</protein>
<dbReference type="Pfam" id="PF00076">
    <property type="entry name" value="RRM_1"/>
    <property type="match status" value="2"/>
</dbReference>
<dbReference type="OrthoDB" id="439808at2759"/>
<gene>
    <name evidence="6" type="primary">LOC108856524</name>
</gene>
<dbReference type="GeneID" id="108856524"/>
<feature type="compositionally biased region" description="Basic and acidic residues" evidence="3">
    <location>
        <begin position="184"/>
        <end position="202"/>
    </location>
</feature>
<dbReference type="KEGG" id="rsz:108856524"/>
<dbReference type="SUPFAM" id="SSF54928">
    <property type="entry name" value="RNA-binding domain, RBD"/>
    <property type="match status" value="2"/>
</dbReference>
<feature type="region of interest" description="Disordered" evidence="3">
    <location>
        <begin position="392"/>
        <end position="468"/>
    </location>
</feature>
<proteinExistence type="predicted"/>
<feature type="domain" description="RRM" evidence="4">
    <location>
        <begin position="316"/>
        <end position="395"/>
    </location>
</feature>
<organism evidence="5 6">
    <name type="scientific">Raphanus sativus</name>
    <name type="common">Radish</name>
    <name type="synonym">Raphanus raphanistrum var. sativus</name>
    <dbReference type="NCBI Taxonomy" id="3726"/>
    <lineage>
        <taxon>Eukaryota</taxon>
        <taxon>Viridiplantae</taxon>
        <taxon>Streptophyta</taxon>
        <taxon>Embryophyta</taxon>
        <taxon>Tracheophyta</taxon>
        <taxon>Spermatophyta</taxon>
        <taxon>Magnoliopsida</taxon>
        <taxon>eudicotyledons</taxon>
        <taxon>Gunneridae</taxon>
        <taxon>Pentapetalae</taxon>
        <taxon>rosids</taxon>
        <taxon>malvids</taxon>
        <taxon>Brassicales</taxon>
        <taxon>Brassicaceae</taxon>
        <taxon>Brassiceae</taxon>
        <taxon>Raphanus</taxon>
    </lineage>
</organism>
<dbReference type="SMART" id="SM00360">
    <property type="entry name" value="RRM"/>
    <property type="match status" value="2"/>
</dbReference>
<dbReference type="InterPro" id="IPR012677">
    <property type="entry name" value="Nucleotide-bd_a/b_plait_sf"/>
</dbReference>
<feature type="compositionally biased region" description="Basic and acidic residues" evidence="3">
    <location>
        <begin position="27"/>
        <end position="37"/>
    </location>
</feature>
<evidence type="ECO:0000313" key="6">
    <source>
        <dbReference type="RefSeq" id="XP_018485854.2"/>
    </source>
</evidence>
<feature type="compositionally biased region" description="Polar residues" evidence="3">
    <location>
        <begin position="203"/>
        <end position="214"/>
    </location>
</feature>
<keyword evidence="1 2" id="KW-0694">RNA-binding</keyword>
<feature type="compositionally biased region" description="Polar residues" evidence="3">
    <location>
        <begin position="455"/>
        <end position="468"/>
    </location>
</feature>
<reference evidence="5" key="1">
    <citation type="journal article" date="2019" name="Database">
        <title>The radish genome database (RadishGD): an integrated information resource for radish genomics.</title>
        <authorList>
            <person name="Yu H.J."/>
            <person name="Baek S."/>
            <person name="Lee Y.J."/>
            <person name="Cho A."/>
            <person name="Mun J.H."/>
        </authorList>
    </citation>
    <scope>NUCLEOTIDE SEQUENCE [LARGE SCALE GENOMIC DNA]</scope>
    <source>
        <strain evidence="5">cv. WK10039</strain>
    </source>
</reference>
<evidence type="ECO:0000256" key="3">
    <source>
        <dbReference type="SAM" id="MobiDB-lite"/>
    </source>
</evidence>
<dbReference type="InterPro" id="IPR000504">
    <property type="entry name" value="RRM_dom"/>
</dbReference>
<feature type="compositionally biased region" description="Acidic residues" evidence="3">
    <location>
        <begin position="133"/>
        <end position="147"/>
    </location>
</feature>
<keyword evidence="5" id="KW-1185">Reference proteome</keyword>
<sequence length="468" mass="49151">MGKKSAIKAEAAPVAIKATKTLKKGKREPEADVDTKVNLKKQKKDVIAAVQKEKAEKKVPKKVESSDSSDSSDIEEEEPAPKKAVASTNGTVAKKAKDDSSSEEESSDEEDVAATKKPAAAKNGSVKAKAESSSEEDSSDESEDESEDEKKPAAKKAAPATTKAAGGSDSSEEDSDEESEDEKETPKKKNSDVEMGDAEQKQPKTPSTPATGGSKTLFVANLSFNVERADVENFFKDVGEVVDVRFATSRDDGSFRGFGHVEFATAEQAQKALELHGTSMLGRDIRLDVAQERGERTAYTPQSGAGGNFKSGGGGQSIFVKGFDSSLPEEDIKSALTKHFSSCGEITRVSVPCDRETGSSKGIAFLDFQEGADKALDLNGSDMGGWSLVVDQPREKTSGGFSGGGRSGGRGRDSGGRFGGRSGGGRGRDGGRGRFGGGRGGGRGRDGGRGYKPSFTHSSGKKTTFNDE</sequence>
<feature type="compositionally biased region" description="Gly residues" evidence="3">
    <location>
        <begin position="416"/>
        <end position="425"/>
    </location>
</feature>